<dbReference type="Gene3D" id="4.10.430.10">
    <property type="entry name" value="Histone-like protein H-NS, C-terminal domain"/>
    <property type="match status" value="1"/>
</dbReference>
<keyword evidence="2" id="KW-0963">Cytoplasm</keyword>
<dbReference type="GO" id="GO:0005737">
    <property type="term" value="C:cytoplasm"/>
    <property type="evidence" value="ECO:0007669"/>
    <property type="project" value="UniProtKB-SubCell"/>
</dbReference>
<dbReference type="AlphaFoldDB" id="A0A1J5RCA7"/>
<dbReference type="GO" id="GO:0003677">
    <property type="term" value="F:DNA binding"/>
    <property type="evidence" value="ECO:0007669"/>
    <property type="project" value="UniProtKB-KW"/>
</dbReference>
<feature type="region of interest" description="Disordered" evidence="4">
    <location>
        <begin position="45"/>
        <end position="83"/>
    </location>
</feature>
<dbReference type="SMART" id="SM00528">
    <property type="entry name" value="HNS"/>
    <property type="match status" value="1"/>
</dbReference>
<evidence type="ECO:0000313" key="6">
    <source>
        <dbReference type="EMBL" id="OIQ93409.1"/>
    </source>
</evidence>
<gene>
    <name evidence="6" type="ORF">GALL_246490</name>
</gene>
<dbReference type="PANTHER" id="PTHR38097">
    <property type="match status" value="1"/>
</dbReference>
<proteinExistence type="predicted"/>
<feature type="domain" description="DNA-binding protein H-NS-like C-terminal" evidence="5">
    <location>
        <begin position="55"/>
        <end position="99"/>
    </location>
</feature>
<dbReference type="SUPFAM" id="SSF81273">
    <property type="entry name" value="H-NS histone-like proteins"/>
    <property type="match status" value="1"/>
</dbReference>
<dbReference type="EMBL" id="MLJW01000208">
    <property type="protein sequence ID" value="OIQ93409.1"/>
    <property type="molecule type" value="Genomic_DNA"/>
</dbReference>
<sequence length="100" mass="11207">MSSYKELLAQIEMLKQQAESQRKTEISQVVADIRAKMQEYGISLSDLGSTGRSSRSKGTTVAAKYRHPKTGDTWTGRGKMPKWLQGEVNTGKRKEDFLIA</sequence>
<dbReference type="PANTHER" id="PTHR38097:SF2">
    <property type="entry name" value="DNA-BINDING PROTEIN STPA"/>
    <property type="match status" value="1"/>
</dbReference>
<comment type="caution">
    <text evidence="6">The sequence shown here is derived from an EMBL/GenBank/DDBJ whole genome shotgun (WGS) entry which is preliminary data.</text>
</comment>
<evidence type="ECO:0000256" key="3">
    <source>
        <dbReference type="ARBA" id="ARBA00023125"/>
    </source>
</evidence>
<evidence type="ECO:0000256" key="2">
    <source>
        <dbReference type="ARBA" id="ARBA00022490"/>
    </source>
</evidence>
<dbReference type="InterPro" id="IPR027444">
    <property type="entry name" value="H-NS_C_dom"/>
</dbReference>
<dbReference type="InterPro" id="IPR037150">
    <property type="entry name" value="H-NS_C_dom_sf"/>
</dbReference>
<organism evidence="6">
    <name type="scientific">mine drainage metagenome</name>
    <dbReference type="NCBI Taxonomy" id="410659"/>
    <lineage>
        <taxon>unclassified sequences</taxon>
        <taxon>metagenomes</taxon>
        <taxon>ecological metagenomes</taxon>
    </lineage>
</organism>
<reference evidence="6" key="1">
    <citation type="submission" date="2016-10" db="EMBL/GenBank/DDBJ databases">
        <title>Sequence of Gallionella enrichment culture.</title>
        <authorList>
            <person name="Poehlein A."/>
            <person name="Muehling M."/>
            <person name="Daniel R."/>
        </authorList>
    </citation>
    <scope>NUCLEOTIDE SEQUENCE</scope>
</reference>
<evidence type="ECO:0000256" key="1">
    <source>
        <dbReference type="ARBA" id="ARBA00004496"/>
    </source>
</evidence>
<dbReference type="Pfam" id="PF00816">
    <property type="entry name" value="Histone_HNS"/>
    <property type="match status" value="1"/>
</dbReference>
<accession>A0A1J5RCA7</accession>
<keyword evidence="3" id="KW-0238">DNA-binding</keyword>
<feature type="compositionally biased region" description="Low complexity" evidence="4">
    <location>
        <begin position="48"/>
        <end position="60"/>
    </location>
</feature>
<comment type="subcellular location">
    <subcellularLocation>
        <location evidence="1">Cytoplasm</location>
    </subcellularLocation>
</comment>
<evidence type="ECO:0000256" key="4">
    <source>
        <dbReference type="SAM" id="MobiDB-lite"/>
    </source>
</evidence>
<protein>
    <submittedName>
        <fullName evidence="6">DNA binding protein, nucleoid-associated</fullName>
    </submittedName>
</protein>
<evidence type="ECO:0000259" key="5">
    <source>
        <dbReference type="SMART" id="SM00528"/>
    </source>
</evidence>
<name>A0A1J5RCA7_9ZZZZ</name>